<dbReference type="eggNOG" id="ENOG503395P">
    <property type="taxonomic scope" value="Bacteria"/>
</dbReference>
<keyword evidence="1" id="KW-0732">Signal</keyword>
<dbReference type="RefSeq" id="WP_013018482.1">
    <property type="nucleotide sequence ID" value="NC_013947.1"/>
</dbReference>
<sequence length="260" mass="26450">MRRFLIPLSLAFAVIAMPTPAFAAVPGNDEPAGAVDLGSLPAAVTQDTTEATYTPHGGCTSGDAGANVWYTLTVDADQRVVVDTAGSDYNTGLNVFAGDPDTGGFVGCSERNLRFDGFSGVTYYIEIAACCGSSTGGQLALSVSQAPEPPAVSVTVDPNGQFDTAGRATITGTASCAATVQFASVEVFVSQRVGRVIITGQNGANLDCEPGGAEVPWSVTVTGGNGLYRGGQATASVQSVGCNTSECASNFTEAAVRLRR</sequence>
<feature type="signal peptide" evidence="1">
    <location>
        <begin position="1"/>
        <end position="23"/>
    </location>
</feature>
<accession>D3QBM9</accession>
<dbReference type="EMBL" id="CP001778">
    <property type="protein sequence ID" value="ADD42911.1"/>
    <property type="molecule type" value="Genomic_DNA"/>
</dbReference>
<evidence type="ECO:0008006" key="4">
    <source>
        <dbReference type="Google" id="ProtNLM"/>
    </source>
</evidence>
<evidence type="ECO:0000256" key="1">
    <source>
        <dbReference type="SAM" id="SignalP"/>
    </source>
</evidence>
<feature type="chain" id="PRO_5003048417" description="Ig-like domain-containing protein" evidence="1">
    <location>
        <begin position="24"/>
        <end position="260"/>
    </location>
</feature>
<dbReference type="KEGG" id="sna:Snas_3241"/>
<reference evidence="2 3" key="1">
    <citation type="journal article" date="2009" name="Stand. Genomic Sci.">
        <title>Complete genome sequence of Stackebrandtia nassauensis type strain (LLR-40K-21).</title>
        <authorList>
            <person name="Munk C."/>
            <person name="Lapidus A."/>
            <person name="Copeland A."/>
            <person name="Jando M."/>
            <person name="Mayilraj S."/>
            <person name="Glavina Del Rio T."/>
            <person name="Nolan M."/>
            <person name="Chen F."/>
            <person name="Lucas S."/>
            <person name="Tice H."/>
            <person name="Cheng J.F."/>
            <person name="Han C."/>
            <person name="Detter J.C."/>
            <person name="Bruce D."/>
            <person name="Goodwin L."/>
            <person name="Chain P."/>
            <person name="Pitluck S."/>
            <person name="Goker M."/>
            <person name="Ovchinikova G."/>
            <person name="Pati A."/>
            <person name="Ivanova N."/>
            <person name="Mavromatis K."/>
            <person name="Chen A."/>
            <person name="Palaniappan K."/>
            <person name="Land M."/>
            <person name="Hauser L."/>
            <person name="Chang Y.J."/>
            <person name="Jeffries C.D."/>
            <person name="Bristow J."/>
            <person name="Eisen J.A."/>
            <person name="Markowitz V."/>
            <person name="Hugenholtz P."/>
            <person name="Kyrpides N.C."/>
            <person name="Klenk H.P."/>
        </authorList>
    </citation>
    <scope>NUCLEOTIDE SEQUENCE [LARGE SCALE GENOMIC DNA]</scope>
    <source>
        <strain evidence="3">DSM 44728 / CIP 108903 / NRRL B-16338 / NBRC 102104 / LLR-40K-21</strain>
    </source>
</reference>
<evidence type="ECO:0000313" key="2">
    <source>
        <dbReference type="EMBL" id="ADD42911.1"/>
    </source>
</evidence>
<dbReference type="OrthoDB" id="4871964at2"/>
<dbReference type="Proteomes" id="UP000000844">
    <property type="component" value="Chromosome"/>
</dbReference>
<protein>
    <recommendedName>
        <fullName evidence="4">Ig-like domain-containing protein</fullName>
    </recommendedName>
</protein>
<evidence type="ECO:0000313" key="3">
    <source>
        <dbReference type="Proteomes" id="UP000000844"/>
    </source>
</evidence>
<gene>
    <name evidence="2" type="ordered locus">Snas_3241</name>
</gene>
<name>D3QBM9_STANL</name>
<keyword evidence="3" id="KW-1185">Reference proteome</keyword>
<organism evidence="2 3">
    <name type="scientific">Stackebrandtia nassauensis (strain DSM 44728 / CIP 108903 / NRRL B-16338 / NBRC 102104 / LLR-40K-21)</name>
    <dbReference type="NCBI Taxonomy" id="446470"/>
    <lineage>
        <taxon>Bacteria</taxon>
        <taxon>Bacillati</taxon>
        <taxon>Actinomycetota</taxon>
        <taxon>Actinomycetes</taxon>
        <taxon>Glycomycetales</taxon>
        <taxon>Glycomycetaceae</taxon>
        <taxon>Stackebrandtia</taxon>
    </lineage>
</organism>
<dbReference type="AlphaFoldDB" id="D3QBM9"/>
<proteinExistence type="predicted"/>
<dbReference type="HOGENOM" id="CLU_1069229_0_0_11"/>